<dbReference type="EMBL" id="JAUJYN010000011">
    <property type="protein sequence ID" value="KAK1261014.1"/>
    <property type="molecule type" value="Genomic_DNA"/>
</dbReference>
<evidence type="ECO:0000313" key="3">
    <source>
        <dbReference type="Proteomes" id="UP001179952"/>
    </source>
</evidence>
<feature type="region of interest" description="Disordered" evidence="1">
    <location>
        <begin position="45"/>
        <end position="69"/>
    </location>
</feature>
<sequence>MESTQETLFTRLQESMQQMIKASMQQFCMNMDQQQPVHEEIRQPPLVRPNPLTVNAEGSEGSTSSFNQR</sequence>
<keyword evidence="3" id="KW-1185">Reference proteome</keyword>
<comment type="caution">
    <text evidence="2">The sequence shown here is derived from an EMBL/GenBank/DDBJ whole genome shotgun (WGS) entry which is preliminary data.</text>
</comment>
<evidence type="ECO:0000313" key="2">
    <source>
        <dbReference type="EMBL" id="KAK1261014.1"/>
    </source>
</evidence>
<proteinExistence type="predicted"/>
<reference evidence="2" key="2">
    <citation type="submission" date="2023-06" db="EMBL/GenBank/DDBJ databases">
        <authorList>
            <person name="Ma L."/>
            <person name="Liu K.-W."/>
            <person name="Li Z."/>
            <person name="Hsiao Y.-Y."/>
            <person name="Qi Y."/>
            <person name="Fu T."/>
            <person name="Tang G."/>
            <person name="Zhang D."/>
            <person name="Sun W.-H."/>
            <person name="Liu D.-K."/>
            <person name="Li Y."/>
            <person name="Chen G.-Z."/>
            <person name="Liu X.-D."/>
            <person name="Liao X.-Y."/>
            <person name="Jiang Y.-T."/>
            <person name="Yu X."/>
            <person name="Hao Y."/>
            <person name="Huang J."/>
            <person name="Zhao X.-W."/>
            <person name="Ke S."/>
            <person name="Chen Y.-Y."/>
            <person name="Wu W.-L."/>
            <person name="Hsu J.-L."/>
            <person name="Lin Y.-F."/>
            <person name="Huang M.-D."/>
            <person name="Li C.-Y."/>
            <person name="Huang L."/>
            <person name="Wang Z.-W."/>
            <person name="Zhao X."/>
            <person name="Zhong W.-Y."/>
            <person name="Peng D.-H."/>
            <person name="Ahmad S."/>
            <person name="Lan S."/>
            <person name="Zhang J.-S."/>
            <person name="Tsai W.-C."/>
            <person name="Van De Peer Y."/>
            <person name="Liu Z.-J."/>
        </authorList>
    </citation>
    <scope>NUCLEOTIDE SEQUENCE</scope>
    <source>
        <strain evidence="2">SCP</strain>
        <tissue evidence="2">Leaves</tissue>
    </source>
</reference>
<organism evidence="2 3">
    <name type="scientific">Acorus gramineus</name>
    <name type="common">Dwarf sweet flag</name>
    <dbReference type="NCBI Taxonomy" id="55184"/>
    <lineage>
        <taxon>Eukaryota</taxon>
        <taxon>Viridiplantae</taxon>
        <taxon>Streptophyta</taxon>
        <taxon>Embryophyta</taxon>
        <taxon>Tracheophyta</taxon>
        <taxon>Spermatophyta</taxon>
        <taxon>Magnoliopsida</taxon>
        <taxon>Liliopsida</taxon>
        <taxon>Acoraceae</taxon>
        <taxon>Acorus</taxon>
    </lineage>
</organism>
<gene>
    <name evidence="2" type="ORF">QJS04_geneDACA013339</name>
</gene>
<evidence type="ECO:0008006" key="4">
    <source>
        <dbReference type="Google" id="ProtNLM"/>
    </source>
</evidence>
<reference evidence="2" key="1">
    <citation type="journal article" date="2023" name="Nat. Commun.">
        <title>Diploid and tetraploid genomes of Acorus and the evolution of monocots.</title>
        <authorList>
            <person name="Ma L."/>
            <person name="Liu K.W."/>
            <person name="Li Z."/>
            <person name="Hsiao Y.Y."/>
            <person name="Qi Y."/>
            <person name="Fu T."/>
            <person name="Tang G.D."/>
            <person name="Zhang D."/>
            <person name="Sun W.H."/>
            <person name="Liu D.K."/>
            <person name="Li Y."/>
            <person name="Chen G.Z."/>
            <person name="Liu X.D."/>
            <person name="Liao X.Y."/>
            <person name="Jiang Y.T."/>
            <person name="Yu X."/>
            <person name="Hao Y."/>
            <person name="Huang J."/>
            <person name="Zhao X.W."/>
            <person name="Ke S."/>
            <person name="Chen Y.Y."/>
            <person name="Wu W.L."/>
            <person name="Hsu J.L."/>
            <person name="Lin Y.F."/>
            <person name="Huang M.D."/>
            <person name="Li C.Y."/>
            <person name="Huang L."/>
            <person name="Wang Z.W."/>
            <person name="Zhao X."/>
            <person name="Zhong W.Y."/>
            <person name="Peng D.H."/>
            <person name="Ahmad S."/>
            <person name="Lan S."/>
            <person name="Zhang J.S."/>
            <person name="Tsai W.C."/>
            <person name="Van de Peer Y."/>
            <person name="Liu Z.J."/>
        </authorList>
    </citation>
    <scope>NUCLEOTIDE SEQUENCE</scope>
    <source>
        <strain evidence="2">SCP</strain>
    </source>
</reference>
<accession>A0AAV9A9Z0</accession>
<protein>
    <recommendedName>
        <fullName evidence="4">Heat shock factor-binding protein 1</fullName>
    </recommendedName>
</protein>
<dbReference type="Proteomes" id="UP001179952">
    <property type="component" value="Unassembled WGS sequence"/>
</dbReference>
<dbReference type="AlphaFoldDB" id="A0AAV9A9Z0"/>
<evidence type="ECO:0000256" key="1">
    <source>
        <dbReference type="SAM" id="MobiDB-lite"/>
    </source>
</evidence>
<name>A0AAV9A9Z0_ACOGR</name>
<feature type="compositionally biased region" description="Polar residues" evidence="1">
    <location>
        <begin position="60"/>
        <end position="69"/>
    </location>
</feature>